<feature type="domain" description="Integrase catalytic" evidence="10">
    <location>
        <begin position="1199"/>
        <end position="1361"/>
    </location>
</feature>
<keyword evidence="3" id="KW-0548">Nucleotidyltransferase</keyword>
<dbReference type="PROSITE" id="PS50878">
    <property type="entry name" value="RT_POL"/>
    <property type="match status" value="1"/>
</dbReference>
<keyword evidence="4" id="KW-0540">Nuclease</keyword>
<evidence type="ECO:0000256" key="2">
    <source>
        <dbReference type="ARBA" id="ARBA00022679"/>
    </source>
</evidence>
<keyword evidence="7" id="KW-0695">RNA-directed DNA polymerase</keyword>
<dbReference type="Gene3D" id="3.30.420.10">
    <property type="entry name" value="Ribonuclease H-like superfamily/Ribonuclease H"/>
    <property type="match status" value="1"/>
</dbReference>
<evidence type="ECO:0000259" key="10">
    <source>
        <dbReference type="PROSITE" id="PS50994"/>
    </source>
</evidence>
<reference evidence="11" key="1">
    <citation type="submission" date="2017-09" db="EMBL/GenBank/DDBJ databases">
        <title>Contemporary evolution of a Lepidopteran species, Heliothis virescens, in response to modern agricultural practices.</title>
        <authorList>
            <person name="Fritz M.L."/>
            <person name="Deyonke A.M."/>
            <person name="Papanicolaou A."/>
            <person name="Micinski S."/>
            <person name="Westbrook J."/>
            <person name="Gould F."/>
        </authorList>
    </citation>
    <scope>NUCLEOTIDE SEQUENCE [LARGE SCALE GENOMIC DNA]</scope>
    <source>
        <strain evidence="11">HvINT-</strain>
        <tissue evidence="11">Whole body</tissue>
    </source>
</reference>
<evidence type="ECO:0000256" key="4">
    <source>
        <dbReference type="ARBA" id="ARBA00022722"/>
    </source>
</evidence>
<dbReference type="GO" id="GO:0016787">
    <property type="term" value="F:hydrolase activity"/>
    <property type="evidence" value="ECO:0007669"/>
    <property type="project" value="UniProtKB-KW"/>
</dbReference>
<dbReference type="Gene3D" id="3.10.10.10">
    <property type="entry name" value="HIV Type 1 Reverse Transcriptase, subunit A, domain 1"/>
    <property type="match status" value="1"/>
</dbReference>
<dbReference type="InterPro" id="IPR041588">
    <property type="entry name" value="Integrase_H2C2"/>
</dbReference>
<feature type="region of interest" description="Disordered" evidence="8">
    <location>
        <begin position="1"/>
        <end position="33"/>
    </location>
</feature>
<dbReference type="EC" id="2.7.7.49" evidence="1"/>
<accession>A0A2A4JAD9</accession>
<dbReference type="Gene3D" id="1.10.340.70">
    <property type="match status" value="1"/>
</dbReference>
<evidence type="ECO:0000313" key="11">
    <source>
        <dbReference type="EMBL" id="PCG68809.1"/>
    </source>
</evidence>
<dbReference type="Pfam" id="PF17917">
    <property type="entry name" value="RT_RNaseH"/>
    <property type="match status" value="1"/>
</dbReference>
<evidence type="ECO:0000256" key="6">
    <source>
        <dbReference type="ARBA" id="ARBA00022801"/>
    </source>
</evidence>
<dbReference type="Gene3D" id="2.40.70.10">
    <property type="entry name" value="Acid Proteases"/>
    <property type="match status" value="1"/>
</dbReference>
<dbReference type="GO" id="GO:0004519">
    <property type="term" value="F:endonuclease activity"/>
    <property type="evidence" value="ECO:0007669"/>
    <property type="project" value="UniProtKB-KW"/>
</dbReference>
<dbReference type="GO" id="GO:0003964">
    <property type="term" value="F:RNA-directed DNA polymerase activity"/>
    <property type="evidence" value="ECO:0007669"/>
    <property type="project" value="UniProtKB-KW"/>
</dbReference>
<protein>
    <recommendedName>
        <fullName evidence="1">RNA-directed DNA polymerase</fullName>
        <ecNumber evidence="1">2.7.7.49</ecNumber>
    </recommendedName>
</protein>
<evidence type="ECO:0000256" key="1">
    <source>
        <dbReference type="ARBA" id="ARBA00012493"/>
    </source>
</evidence>
<feature type="domain" description="Reverse transcriptase" evidence="9">
    <location>
        <begin position="654"/>
        <end position="835"/>
    </location>
</feature>
<dbReference type="CDD" id="cd00303">
    <property type="entry name" value="retropepsin_like"/>
    <property type="match status" value="1"/>
</dbReference>
<dbReference type="SUPFAM" id="SSF50630">
    <property type="entry name" value="Acid proteases"/>
    <property type="match status" value="1"/>
</dbReference>
<dbReference type="InterPro" id="IPR001584">
    <property type="entry name" value="Integrase_cat-core"/>
</dbReference>
<dbReference type="SUPFAM" id="SSF53098">
    <property type="entry name" value="Ribonuclease H-like"/>
    <property type="match status" value="1"/>
</dbReference>
<keyword evidence="2" id="KW-0808">Transferase</keyword>
<evidence type="ECO:0000256" key="5">
    <source>
        <dbReference type="ARBA" id="ARBA00022759"/>
    </source>
</evidence>
<dbReference type="CDD" id="cd09274">
    <property type="entry name" value="RNase_HI_RT_Ty3"/>
    <property type="match status" value="1"/>
</dbReference>
<gene>
    <name evidence="11" type="ORF">B5V51_4853</name>
</gene>
<feature type="compositionally biased region" description="Basic residues" evidence="8">
    <location>
        <begin position="1"/>
        <end position="12"/>
    </location>
</feature>
<dbReference type="FunFam" id="3.10.20.370:FF:000001">
    <property type="entry name" value="Retrovirus-related Pol polyprotein from transposon 17.6-like protein"/>
    <property type="match status" value="1"/>
</dbReference>
<dbReference type="GO" id="GO:0042575">
    <property type="term" value="C:DNA polymerase complex"/>
    <property type="evidence" value="ECO:0007669"/>
    <property type="project" value="UniProtKB-ARBA"/>
</dbReference>
<dbReference type="FunFam" id="3.30.70.270:FF:000026">
    <property type="entry name" value="Transposon Ty3-G Gag-Pol polyprotein"/>
    <property type="match status" value="1"/>
</dbReference>
<dbReference type="InterPro" id="IPR043128">
    <property type="entry name" value="Rev_trsase/Diguanyl_cyclase"/>
</dbReference>
<dbReference type="InterPro" id="IPR021109">
    <property type="entry name" value="Peptidase_aspartic_dom_sf"/>
</dbReference>
<dbReference type="PROSITE" id="PS50994">
    <property type="entry name" value="INTEGRASE"/>
    <property type="match status" value="1"/>
</dbReference>
<dbReference type="Pfam" id="PF17921">
    <property type="entry name" value="Integrase_H2C2"/>
    <property type="match status" value="1"/>
</dbReference>
<evidence type="ECO:0000259" key="9">
    <source>
        <dbReference type="PROSITE" id="PS50878"/>
    </source>
</evidence>
<dbReference type="GO" id="GO:0015074">
    <property type="term" value="P:DNA integration"/>
    <property type="evidence" value="ECO:0007669"/>
    <property type="project" value="InterPro"/>
</dbReference>
<proteinExistence type="predicted"/>
<dbReference type="InterPro" id="IPR043502">
    <property type="entry name" value="DNA/RNA_pol_sf"/>
</dbReference>
<evidence type="ECO:0000256" key="7">
    <source>
        <dbReference type="ARBA" id="ARBA00022918"/>
    </source>
</evidence>
<dbReference type="SUPFAM" id="SSF56672">
    <property type="entry name" value="DNA/RNA polymerases"/>
    <property type="match status" value="1"/>
</dbReference>
<dbReference type="CDD" id="cd01647">
    <property type="entry name" value="RT_LTR"/>
    <property type="match status" value="1"/>
</dbReference>
<dbReference type="InterPro" id="IPR050951">
    <property type="entry name" value="Retrovirus_Pol_polyprotein"/>
</dbReference>
<keyword evidence="6" id="KW-0378">Hydrolase</keyword>
<sequence>MDHKRKKPKRSKPNNDSNTINLNSNENQNIGNEGMSGEVSLLAMIAEKIDNIASRLEKVENAVPPNRPTVGNNDNNTAARTTRAPIIGGTSNESILTVENNASSSVGVYFLGSAPERPKFSGGTMNPNKFLKQLQRYIKSIKAEDRALDIAIGSLTGSAQRIMELYSDNWNTFEDFKKDLLEVFWGSRERELAKSRLLDSTWNPNGGSTMEEYFAELVDLVKDLRLPLEESEVVGYIIRHFPQDVQIAWFANRDTSTFKAGIEFLRNIEKNVRRRPVQQETNTHRDVMQAAGRGYTNMNMHARGRGYANMNMQARGRGLGLTGHGIRYPIEPVASSTSGYKEIRDLLFDVLDQVPQEVGGKVSNLDSPEADYNVLTVFEDVDEADTASAGSRLIEIVAQVKDYTLRCLIDTGSQVTCLADASYGSLRNMGVQMPIMPISPVQIQGATRARSCRVDKAVLVPLVINGICVETPCLIVKNLVREIILGIDWLEQWEATVICGPTRSLRLNHLGKMIDINLGEDRMGCRQTDDGHNISVEKRFRCNTSIEASGLNLSGEKAGVEAVTVDTNTLEVCYETEQNISDLISELQASVGFSLNGLRELLVKNKRVFSKHPGRTDKYQHVIKMKDEEPFVKRSYPIPFAYRAKVEEKLKELLALGIIKREGTPYSSPLTCTLKKDGSVRILLDARELNRRMIGDVESPPLVAEILQSFNGVRFITLIDLNNAYFQIPLHPDSTKYTGFTFMGKSYTYTVLPQGLKTSVGSFSRAMDVILGAEVREFCVNYLDDLVVFTKFGDLDTHLGHLDHVLGLLGRANMTCSLKKCQFIKNEVRLLGHIVSPDGIRMDPSKVAAIKEFPTPRTVKQLRAFLGLMNYYRRFVAKYSHMTVPFCRMLQKGRAWKWTPEEDRQFEAVKHAFIETVVLIHPDNNRQYYLQTDSSGVGVAGCLYQLDDEDNEHVVGFCSKALTRPEQQWTVSEQELWAVVYSLKKFETYLKGTKVVIRTDHKSLSFINNWNLYSARVTRWILFMQQFDYTVEHIKGSDNIVPDILSRYAYGVEAVQELRKVCLDIAMFTTRKAVAVSNSLKAIAKAQRQDTFYKSIIDCLVDGSVKEVRCRGGKFILNDDKLIYKRDHTEKEVIVVPESLQVDIIQAVHEEAGHFGEARIKRLVSDRFYFIGMAKAVKSVLRQCDLCQKTKHVTETTIGPCKPVVATEVGEIVMADWYGPLPPGKYGMQYILVIQDSFSKFIHLYALRRATTKAALSCVRKYMSAVPIQKLVTDNGRQFTSRHWSEGLHQLGIIPSHTTVRNPRPNSTERVNKELGRLFRAYCHKSHRSWVGILSNIVQCYNNTIHSSTGYTPNEVLVGVPPTLSVDKALTDGIANSPVPSVEEIRAKARSNLIKAAATRSQVHDKRYKLVTFKLGDLVKVRKDNRSDSAAKVTKKFSLLYDGPYKVGGIPHANAYLLVDADNGDVVGTYNALHLERYYK</sequence>
<dbReference type="GO" id="GO:0003676">
    <property type="term" value="F:nucleic acid binding"/>
    <property type="evidence" value="ECO:0007669"/>
    <property type="project" value="InterPro"/>
</dbReference>
<dbReference type="EMBL" id="NWSH01002253">
    <property type="protein sequence ID" value="PCG68809.1"/>
    <property type="molecule type" value="Genomic_DNA"/>
</dbReference>
<dbReference type="Pfam" id="PF00665">
    <property type="entry name" value="rve"/>
    <property type="match status" value="1"/>
</dbReference>
<dbReference type="InterPro" id="IPR041373">
    <property type="entry name" value="RT_RNaseH"/>
</dbReference>
<dbReference type="PANTHER" id="PTHR37984">
    <property type="entry name" value="PROTEIN CBG26694"/>
    <property type="match status" value="1"/>
</dbReference>
<dbReference type="InterPro" id="IPR000477">
    <property type="entry name" value="RT_dom"/>
</dbReference>
<dbReference type="InterPro" id="IPR036397">
    <property type="entry name" value="RNaseH_sf"/>
</dbReference>
<dbReference type="InterPro" id="IPR012337">
    <property type="entry name" value="RNaseH-like_sf"/>
</dbReference>
<organism evidence="11">
    <name type="scientific">Heliothis virescens</name>
    <name type="common">Tobacco budworm moth</name>
    <dbReference type="NCBI Taxonomy" id="7102"/>
    <lineage>
        <taxon>Eukaryota</taxon>
        <taxon>Metazoa</taxon>
        <taxon>Ecdysozoa</taxon>
        <taxon>Arthropoda</taxon>
        <taxon>Hexapoda</taxon>
        <taxon>Insecta</taxon>
        <taxon>Pterygota</taxon>
        <taxon>Neoptera</taxon>
        <taxon>Endopterygota</taxon>
        <taxon>Lepidoptera</taxon>
        <taxon>Glossata</taxon>
        <taxon>Ditrysia</taxon>
        <taxon>Noctuoidea</taxon>
        <taxon>Noctuidae</taxon>
        <taxon>Heliothinae</taxon>
        <taxon>Heliothis</taxon>
    </lineage>
</organism>
<feature type="compositionally biased region" description="Low complexity" evidence="8">
    <location>
        <begin position="14"/>
        <end position="33"/>
    </location>
</feature>
<keyword evidence="5" id="KW-0255">Endonuclease</keyword>
<dbReference type="Gene3D" id="3.30.70.270">
    <property type="match status" value="2"/>
</dbReference>
<evidence type="ECO:0000256" key="8">
    <source>
        <dbReference type="SAM" id="MobiDB-lite"/>
    </source>
</evidence>
<evidence type="ECO:0000256" key="3">
    <source>
        <dbReference type="ARBA" id="ARBA00022695"/>
    </source>
</evidence>
<dbReference type="PANTHER" id="PTHR37984:SF5">
    <property type="entry name" value="PROTEIN NYNRIN-LIKE"/>
    <property type="match status" value="1"/>
</dbReference>
<dbReference type="Pfam" id="PF00078">
    <property type="entry name" value="RVT_1"/>
    <property type="match status" value="1"/>
</dbReference>
<comment type="caution">
    <text evidence="11">The sequence shown here is derived from an EMBL/GenBank/DDBJ whole genome shotgun (WGS) entry which is preliminary data.</text>
</comment>
<dbReference type="STRING" id="7102.A0A2A4JAD9"/>
<dbReference type="FunFam" id="1.10.340.70:FF:000001">
    <property type="entry name" value="Retrovirus-related Pol polyprotein from transposon gypsy-like Protein"/>
    <property type="match status" value="1"/>
</dbReference>
<name>A0A2A4JAD9_HELVI</name>